<comment type="caution">
    <text evidence="1">The sequence shown here is derived from an EMBL/GenBank/DDBJ whole genome shotgun (WGS) entry which is preliminary data.</text>
</comment>
<gene>
    <name evidence="1" type="ORF">HAX54_026587</name>
</gene>
<dbReference type="Proteomes" id="UP000823775">
    <property type="component" value="Unassembled WGS sequence"/>
</dbReference>
<name>A0ABS8V3E9_DATST</name>
<accession>A0ABS8V3E9</accession>
<proteinExistence type="predicted"/>
<evidence type="ECO:0000313" key="2">
    <source>
        <dbReference type="Proteomes" id="UP000823775"/>
    </source>
</evidence>
<dbReference type="EMBL" id="JACEIK010003227">
    <property type="protein sequence ID" value="MCD9640876.1"/>
    <property type="molecule type" value="Genomic_DNA"/>
</dbReference>
<evidence type="ECO:0000313" key="1">
    <source>
        <dbReference type="EMBL" id="MCD9640876.1"/>
    </source>
</evidence>
<sequence>IGQKRSTVAQLVQILSEANTLEYSILVAASAQLPTPPGIALSEPSQEWPLVDTCIQDVRITDKESVAALR</sequence>
<feature type="non-terminal residue" evidence="1">
    <location>
        <position position="1"/>
    </location>
</feature>
<protein>
    <submittedName>
        <fullName evidence="1">Uncharacterized protein</fullName>
    </submittedName>
</protein>
<reference evidence="1 2" key="1">
    <citation type="journal article" date="2021" name="BMC Genomics">
        <title>Datura genome reveals duplications of psychoactive alkaloid biosynthetic genes and high mutation rate following tissue culture.</title>
        <authorList>
            <person name="Rajewski A."/>
            <person name="Carter-House D."/>
            <person name="Stajich J."/>
            <person name="Litt A."/>
        </authorList>
    </citation>
    <scope>NUCLEOTIDE SEQUENCE [LARGE SCALE GENOMIC DNA]</scope>
    <source>
        <strain evidence="1">AR-01</strain>
    </source>
</reference>
<keyword evidence="2" id="KW-1185">Reference proteome</keyword>
<organism evidence="1 2">
    <name type="scientific">Datura stramonium</name>
    <name type="common">Jimsonweed</name>
    <name type="synonym">Common thornapple</name>
    <dbReference type="NCBI Taxonomy" id="4076"/>
    <lineage>
        <taxon>Eukaryota</taxon>
        <taxon>Viridiplantae</taxon>
        <taxon>Streptophyta</taxon>
        <taxon>Embryophyta</taxon>
        <taxon>Tracheophyta</taxon>
        <taxon>Spermatophyta</taxon>
        <taxon>Magnoliopsida</taxon>
        <taxon>eudicotyledons</taxon>
        <taxon>Gunneridae</taxon>
        <taxon>Pentapetalae</taxon>
        <taxon>asterids</taxon>
        <taxon>lamiids</taxon>
        <taxon>Solanales</taxon>
        <taxon>Solanaceae</taxon>
        <taxon>Solanoideae</taxon>
        <taxon>Datureae</taxon>
        <taxon>Datura</taxon>
    </lineage>
</organism>